<keyword evidence="1 4" id="KW-0489">Methyltransferase</keyword>
<dbReference type="Pfam" id="PF01596">
    <property type="entry name" value="Methyltransf_3"/>
    <property type="match status" value="1"/>
</dbReference>
<dbReference type="InterPro" id="IPR029063">
    <property type="entry name" value="SAM-dependent_MTases_sf"/>
</dbReference>
<dbReference type="InterPro" id="IPR002935">
    <property type="entry name" value="SAM_O-MeTrfase"/>
</dbReference>
<dbReference type="EMBL" id="LGUT01001222">
    <property type="protein sequence ID" value="KOG89394.1"/>
    <property type="molecule type" value="Genomic_DNA"/>
</dbReference>
<dbReference type="PROSITE" id="PS51682">
    <property type="entry name" value="SAM_OMT_I"/>
    <property type="match status" value="1"/>
</dbReference>
<dbReference type="Gene3D" id="3.40.50.150">
    <property type="entry name" value="Vaccinia Virus protein VP39"/>
    <property type="match status" value="1"/>
</dbReference>
<sequence length="220" mass="24059">MADQTAATDELLDYVRETSLRDDAILRELREATAVLPAGRAMQVMAEEGQLLALLAGLTGARSVLEIGTFTGYSTLCLARALPPGGHLVTCDIDERWPAFGADYWRRAEVEPRIDLRIGDANDTLAELLADRGPGSFDFVFIDADKANYVGYYESSLKLVRQGGLIVIDNTLFFGRVADPAAQDPDTEGVRALNRLLHHDNRVDLSLLPMADGITLARKL</sequence>
<keyword evidence="5" id="KW-1185">Reference proteome</keyword>
<evidence type="ECO:0000256" key="1">
    <source>
        <dbReference type="ARBA" id="ARBA00022603"/>
    </source>
</evidence>
<dbReference type="PANTHER" id="PTHR10509">
    <property type="entry name" value="O-METHYLTRANSFERASE-RELATED"/>
    <property type="match status" value="1"/>
</dbReference>
<dbReference type="Proteomes" id="UP000037020">
    <property type="component" value="Unassembled WGS sequence"/>
</dbReference>
<evidence type="ECO:0000313" key="4">
    <source>
        <dbReference type="EMBL" id="KOG89394.1"/>
    </source>
</evidence>
<dbReference type="GO" id="GO:0032259">
    <property type="term" value="P:methylation"/>
    <property type="evidence" value="ECO:0007669"/>
    <property type="project" value="UniProtKB-KW"/>
</dbReference>
<accession>A0ABR5J7S5</accession>
<evidence type="ECO:0000313" key="5">
    <source>
        <dbReference type="Proteomes" id="UP000037020"/>
    </source>
</evidence>
<dbReference type="PANTHER" id="PTHR10509:SF14">
    <property type="entry name" value="CAFFEOYL-COA O-METHYLTRANSFERASE 3-RELATED"/>
    <property type="match status" value="1"/>
</dbReference>
<comment type="caution">
    <text evidence="4">The sequence shown here is derived from an EMBL/GenBank/DDBJ whole genome shotgun (WGS) entry which is preliminary data.</text>
</comment>
<evidence type="ECO:0000256" key="3">
    <source>
        <dbReference type="ARBA" id="ARBA00022691"/>
    </source>
</evidence>
<organism evidence="4 5">
    <name type="scientific">Streptomyces varsoviensis</name>
    <dbReference type="NCBI Taxonomy" id="67373"/>
    <lineage>
        <taxon>Bacteria</taxon>
        <taxon>Bacillati</taxon>
        <taxon>Actinomycetota</taxon>
        <taxon>Actinomycetes</taxon>
        <taxon>Kitasatosporales</taxon>
        <taxon>Streptomycetaceae</taxon>
        <taxon>Streptomyces</taxon>
    </lineage>
</organism>
<evidence type="ECO:0000256" key="2">
    <source>
        <dbReference type="ARBA" id="ARBA00022679"/>
    </source>
</evidence>
<dbReference type="RefSeq" id="WP_030890472.1">
    <property type="nucleotide sequence ID" value="NZ_JBIRHZ010000006.1"/>
</dbReference>
<dbReference type="CDD" id="cd02440">
    <property type="entry name" value="AdoMet_MTases"/>
    <property type="match status" value="1"/>
</dbReference>
<reference evidence="4 5" key="1">
    <citation type="submission" date="2015-07" db="EMBL/GenBank/DDBJ databases">
        <authorList>
            <person name="Ju K.-S."/>
            <person name="Doroghazi J.R."/>
            <person name="Metcalf W.W."/>
        </authorList>
    </citation>
    <scope>NUCLEOTIDE SEQUENCE [LARGE SCALE GENOMIC DNA]</scope>
    <source>
        <strain evidence="4 5">NRRL B-3589</strain>
    </source>
</reference>
<dbReference type="GO" id="GO:0008168">
    <property type="term" value="F:methyltransferase activity"/>
    <property type="evidence" value="ECO:0007669"/>
    <property type="project" value="UniProtKB-KW"/>
</dbReference>
<proteinExistence type="predicted"/>
<gene>
    <name evidence="4" type="ORF">ADK38_14520</name>
</gene>
<protein>
    <submittedName>
        <fullName evidence="4">SAM-dependent methyltransferase</fullName>
    </submittedName>
</protein>
<dbReference type="SUPFAM" id="SSF53335">
    <property type="entry name" value="S-adenosyl-L-methionine-dependent methyltransferases"/>
    <property type="match status" value="1"/>
</dbReference>
<keyword evidence="2" id="KW-0808">Transferase</keyword>
<dbReference type="InterPro" id="IPR050362">
    <property type="entry name" value="Cation-dep_OMT"/>
</dbReference>
<keyword evidence="3" id="KW-0949">S-adenosyl-L-methionine</keyword>
<name>A0ABR5J7S5_9ACTN</name>